<dbReference type="PATRIC" id="fig|889306.3.peg.3231"/>
<dbReference type="AlphaFoldDB" id="A0A0C2VJS8"/>
<keyword evidence="3" id="KW-1185">Reference proteome</keyword>
<sequence>MISNLFVSFIGFASGIAVGGGFVAFLAVLGIIPRLIQLVGSRVHLRSLEWAVITGAMTGLAGSIYEVSTEFAIWLVPLVGLLAGTFIGMLAAALTEVLDVIPIVTRRLGMASKLQAIMHAIVFGKVAGSLFYWLLFIPYK</sequence>
<dbReference type="RefSeq" id="WP_041090154.1">
    <property type="nucleotide sequence ID" value="NZ_JXRP01000019.1"/>
</dbReference>
<feature type="transmembrane region" description="Helical" evidence="1">
    <location>
        <begin position="6"/>
        <end position="36"/>
    </location>
</feature>
<keyword evidence="1" id="KW-0472">Membrane</keyword>
<proteinExistence type="predicted"/>
<dbReference type="Pfam" id="PF13782">
    <property type="entry name" value="SpoVAB"/>
    <property type="match status" value="1"/>
</dbReference>
<evidence type="ECO:0000256" key="1">
    <source>
        <dbReference type="SAM" id="Phobius"/>
    </source>
</evidence>
<evidence type="ECO:0000313" key="2">
    <source>
        <dbReference type="EMBL" id="KIL44253.1"/>
    </source>
</evidence>
<dbReference type="STRING" id="889306.KP78_32170"/>
<dbReference type="Proteomes" id="UP000031938">
    <property type="component" value="Unassembled WGS sequence"/>
</dbReference>
<evidence type="ECO:0000313" key="3">
    <source>
        <dbReference type="Proteomes" id="UP000031938"/>
    </source>
</evidence>
<dbReference type="EMBL" id="JXRP01000019">
    <property type="protein sequence ID" value="KIL44253.1"/>
    <property type="molecule type" value="Genomic_DNA"/>
</dbReference>
<protein>
    <submittedName>
        <fullName evidence="2">Stage V sporulation protein AB</fullName>
    </submittedName>
</protein>
<feature type="transmembrane region" description="Helical" evidence="1">
    <location>
        <begin position="116"/>
        <end position="135"/>
    </location>
</feature>
<feature type="transmembrane region" description="Helical" evidence="1">
    <location>
        <begin position="71"/>
        <end position="95"/>
    </location>
</feature>
<name>A0A0C2VJS8_9BACL</name>
<dbReference type="OrthoDB" id="9790504at2"/>
<keyword evidence="1" id="KW-0812">Transmembrane</keyword>
<comment type="caution">
    <text evidence="2">The sequence shown here is derived from an EMBL/GenBank/DDBJ whole genome shotgun (WGS) entry which is preliminary data.</text>
</comment>
<reference evidence="2 3" key="1">
    <citation type="submission" date="2015-01" db="EMBL/GenBank/DDBJ databases">
        <title>Genome sequencing of Jeotgalibacillus soli.</title>
        <authorList>
            <person name="Goh K.M."/>
            <person name="Chan K.-G."/>
            <person name="Yaakop A.S."/>
            <person name="Ee R."/>
            <person name="Gan H.M."/>
            <person name="Chan C.S."/>
        </authorList>
    </citation>
    <scope>NUCLEOTIDE SEQUENCE [LARGE SCALE GENOMIC DNA]</scope>
    <source>
        <strain evidence="2 3">P9</strain>
    </source>
</reference>
<organism evidence="2 3">
    <name type="scientific">Jeotgalibacillus soli</name>
    <dbReference type="NCBI Taxonomy" id="889306"/>
    <lineage>
        <taxon>Bacteria</taxon>
        <taxon>Bacillati</taxon>
        <taxon>Bacillota</taxon>
        <taxon>Bacilli</taxon>
        <taxon>Bacillales</taxon>
        <taxon>Caryophanaceae</taxon>
        <taxon>Jeotgalibacillus</taxon>
    </lineage>
</organism>
<gene>
    <name evidence="2" type="ORF">KP78_32170</name>
</gene>
<feature type="transmembrane region" description="Helical" evidence="1">
    <location>
        <begin position="48"/>
        <end position="65"/>
    </location>
</feature>
<accession>A0A0C2VJS8</accession>
<dbReference type="InterPro" id="IPR020144">
    <property type="entry name" value="SpoVAB"/>
</dbReference>
<keyword evidence="1" id="KW-1133">Transmembrane helix</keyword>